<dbReference type="InterPro" id="IPR020095">
    <property type="entry name" value="PsdUridine_synth_TruA_C"/>
</dbReference>
<feature type="domain" description="Pseudouridine synthase I TruA alpha/beta" evidence="8">
    <location>
        <begin position="10"/>
        <end position="94"/>
    </location>
</feature>
<feature type="active site" description="Nucleophile" evidence="4 5">
    <location>
        <position position="52"/>
    </location>
</feature>
<accession>A0A1G6IH31</accession>
<dbReference type="HAMAP" id="MF_00171">
    <property type="entry name" value="TruA"/>
    <property type="match status" value="1"/>
</dbReference>
<sequence>MRTIKLTVCYDGSNYFGFQRQAKEITVQQILEEKLARVCGEPVTVTGSGRTDAGVHARCQVVSFTTGGTIPTANLPRALNSILPEDIRALRAEEARPGFNARKDASRKEYEYRIRYTPEPDPFSRNYAWQMKERLDVEKMNEAAAKLMGTHDFSGFQSTGSTQVSPVKTIYRSCWETEADGTLVYHIAGNGFVYHMVRNLVWSMVQIGLGKKTPQAMAEELKQKRGEFENSPAPAQGLYLAKVEYEPFIYENEK</sequence>
<keyword evidence="2 4" id="KW-0819">tRNA processing</keyword>
<gene>
    <name evidence="4" type="primary">truA</name>
    <name evidence="9" type="ORF">SAMN04487864_10241</name>
</gene>
<dbReference type="Pfam" id="PF01416">
    <property type="entry name" value="PseudoU_synth_1"/>
    <property type="match status" value="2"/>
</dbReference>
<dbReference type="OrthoDB" id="9811823at2"/>
<evidence type="ECO:0000313" key="9">
    <source>
        <dbReference type="EMBL" id="SDC05056.1"/>
    </source>
</evidence>
<dbReference type="InterPro" id="IPR001406">
    <property type="entry name" value="PsdUridine_synth_TruA"/>
</dbReference>
<dbReference type="NCBIfam" id="TIGR00071">
    <property type="entry name" value="hisT_truA"/>
    <property type="match status" value="1"/>
</dbReference>
<evidence type="ECO:0000256" key="4">
    <source>
        <dbReference type="HAMAP-Rule" id="MF_00171"/>
    </source>
</evidence>
<comment type="catalytic activity">
    <reaction evidence="4 7">
        <text>uridine(38/39/40) in tRNA = pseudouridine(38/39/40) in tRNA</text>
        <dbReference type="Rhea" id="RHEA:22376"/>
        <dbReference type="Rhea" id="RHEA-COMP:10085"/>
        <dbReference type="Rhea" id="RHEA-COMP:10087"/>
        <dbReference type="ChEBI" id="CHEBI:65314"/>
        <dbReference type="ChEBI" id="CHEBI:65315"/>
        <dbReference type="EC" id="5.4.99.12"/>
    </reaction>
</comment>
<dbReference type="RefSeq" id="WP_093729225.1">
    <property type="nucleotide sequence ID" value="NZ_FMYW01000002.1"/>
</dbReference>
<comment type="caution">
    <text evidence="4">Lacks conserved residue(s) required for the propagation of feature annotation.</text>
</comment>
<dbReference type="InterPro" id="IPR020103">
    <property type="entry name" value="PsdUridine_synth_cat_dom_sf"/>
</dbReference>
<feature type="domain" description="Pseudouridine synthase I TruA alpha/beta" evidence="8">
    <location>
        <begin position="143"/>
        <end position="246"/>
    </location>
</feature>
<dbReference type="GO" id="GO:0160147">
    <property type="term" value="F:tRNA pseudouridine(38-40) synthase activity"/>
    <property type="evidence" value="ECO:0007669"/>
    <property type="project" value="UniProtKB-EC"/>
</dbReference>
<dbReference type="SUPFAM" id="SSF55120">
    <property type="entry name" value="Pseudouridine synthase"/>
    <property type="match status" value="1"/>
</dbReference>
<dbReference type="InterPro" id="IPR020097">
    <property type="entry name" value="PsdUridine_synth_TruA_a/b_dom"/>
</dbReference>
<evidence type="ECO:0000259" key="8">
    <source>
        <dbReference type="Pfam" id="PF01416"/>
    </source>
</evidence>
<keyword evidence="10" id="KW-1185">Reference proteome</keyword>
<evidence type="ECO:0000256" key="5">
    <source>
        <dbReference type="PIRSR" id="PIRSR001430-1"/>
    </source>
</evidence>
<comment type="similarity">
    <text evidence="1 4 7">Belongs to the tRNA pseudouridine synthase TruA family.</text>
</comment>
<evidence type="ECO:0000256" key="3">
    <source>
        <dbReference type="ARBA" id="ARBA00023235"/>
    </source>
</evidence>
<comment type="subunit">
    <text evidence="4">Homodimer.</text>
</comment>
<organism evidence="9 10">
    <name type="scientific">Succiniclasticum ruminis</name>
    <dbReference type="NCBI Taxonomy" id="40841"/>
    <lineage>
        <taxon>Bacteria</taxon>
        <taxon>Bacillati</taxon>
        <taxon>Bacillota</taxon>
        <taxon>Negativicutes</taxon>
        <taxon>Acidaminococcales</taxon>
        <taxon>Acidaminococcaceae</taxon>
        <taxon>Succiniclasticum</taxon>
    </lineage>
</organism>
<dbReference type="EC" id="5.4.99.12" evidence="4"/>
<evidence type="ECO:0000256" key="1">
    <source>
        <dbReference type="ARBA" id="ARBA00009375"/>
    </source>
</evidence>
<evidence type="ECO:0000256" key="6">
    <source>
        <dbReference type="PIRSR" id="PIRSR001430-2"/>
    </source>
</evidence>
<reference evidence="10" key="1">
    <citation type="submission" date="2016-10" db="EMBL/GenBank/DDBJ databases">
        <authorList>
            <person name="Varghese N."/>
            <person name="Submissions S."/>
        </authorList>
    </citation>
    <scope>NUCLEOTIDE SEQUENCE [LARGE SCALE GENOMIC DNA]</scope>
    <source>
        <strain evidence="10">DSM 11005</strain>
    </source>
</reference>
<keyword evidence="3 4" id="KW-0413">Isomerase</keyword>
<dbReference type="Gene3D" id="3.30.70.660">
    <property type="entry name" value="Pseudouridine synthase I, catalytic domain, C-terminal subdomain"/>
    <property type="match status" value="1"/>
</dbReference>
<comment type="function">
    <text evidence="4">Formation of pseudouridine at positions 38, 39 and 40 in the anticodon stem and loop of transfer RNAs.</text>
</comment>
<dbReference type="EMBL" id="FMYW01000002">
    <property type="protein sequence ID" value="SDC05056.1"/>
    <property type="molecule type" value="Genomic_DNA"/>
</dbReference>
<feature type="binding site" evidence="4 6">
    <location>
        <position position="110"/>
    </location>
    <ligand>
        <name>substrate</name>
    </ligand>
</feature>
<dbReference type="CDD" id="cd02570">
    <property type="entry name" value="PseudoU_synth_EcTruA"/>
    <property type="match status" value="1"/>
</dbReference>
<dbReference type="PANTHER" id="PTHR11142:SF0">
    <property type="entry name" value="TRNA PSEUDOURIDINE SYNTHASE-LIKE 1"/>
    <property type="match status" value="1"/>
</dbReference>
<dbReference type="GO" id="GO:0003723">
    <property type="term" value="F:RNA binding"/>
    <property type="evidence" value="ECO:0007669"/>
    <property type="project" value="InterPro"/>
</dbReference>
<dbReference type="PANTHER" id="PTHR11142">
    <property type="entry name" value="PSEUDOURIDYLATE SYNTHASE"/>
    <property type="match status" value="1"/>
</dbReference>
<proteinExistence type="inferred from homology"/>
<dbReference type="FunFam" id="3.30.70.580:FF:000001">
    <property type="entry name" value="tRNA pseudouridine synthase A"/>
    <property type="match status" value="1"/>
</dbReference>
<dbReference type="PIRSF" id="PIRSF001430">
    <property type="entry name" value="tRNA_psdUrid_synth"/>
    <property type="match status" value="1"/>
</dbReference>
<evidence type="ECO:0000256" key="7">
    <source>
        <dbReference type="RuleBase" id="RU003792"/>
    </source>
</evidence>
<dbReference type="AlphaFoldDB" id="A0A1G6IH31"/>
<dbReference type="GO" id="GO:0031119">
    <property type="term" value="P:tRNA pseudouridine synthesis"/>
    <property type="evidence" value="ECO:0007669"/>
    <property type="project" value="UniProtKB-UniRule"/>
</dbReference>
<dbReference type="Proteomes" id="UP000198943">
    <property type="component" value="Unassembled WGS sequence"/>
</dbReference>
<name>A0A1G6IH31_9FIRM</name>
<dbReference type="Gene3D" id="3.30.70.580">
    <property type="entry name" value="Pseudouridine synthase I, catalytic domain, N-terminal subdomain"/>
    <property type="match status" value="1"/>
</dbReference>
<protein>
    <recommendedName>
        <fullName evidence="4">tRNA pseudouridine synthase A</fullName>
        <ecNumber evidence="4">5.4.99.12</ecNumber>
    </recommendedName>
    <alternativeName>
        <fullName evidence="4">tRNA pseudouridine(38-40) synthase</fullName>
    </alternativeName>
    <alternativeName>
        <fullName evidence="4">tRNA pseudouridylate synthase I</fullName>
    </alternativeName>
    <alternativeName>
        <fullName evidence="4">tRNA-uridine isomerase I</fullName>
    </alternativeName>
</protein>
<dbReference type="InterPro" id="IPR020094">
    <property type="entry name" value="TruA/RsuA/RluB/E/F_N"/>
</dbReference>
<evidence type="ECO:0000256" key="2">
    <source>
        <dbReference type="ARBA" id="ARBA00022694"/>
    </source>
</evidence>
<evidence type="ECO:0000313" key="10">
    <source>
        <dbReference type="Proteomes" id="UP000198943"/>
    </source>
</evidence>